<feature type="transmembrane region" description="Helical" evidence="6">
    <location>
        <begin position="84"/>
        <end position="104"/>
    </location>
</feature>
<dbReference type="Proteomes" id="UP000008043">
    <property type="component" value="Chromosome"/>
</dbReference>
<dbReference type="AlphaFoldDB" id="K4R289"/>
<name>K4R289_STRDJ</name>
<feature type="transmembrane region" description="Helical" evidence="6">
    <location>
        <begin position="219"/>
        <end position="238"/>
    </location>
</feature>
<dbReference type="STRING" id="1214101.BN159_3074"/>
<dbReference type="HOGENOM" id="CLU_029243_3_1_11"/>
<sequence length="455" mass="47597">MSKAGTTEAQADAPAPAVRLPRRRGIELALIVVAVLLSVYGYCAVGLARAGTVPPGAAGYGAGLGVLALVAHLAVRLRAPCADPLLLPIGVLLNGLGLVLIYRLDLETPGDRAAPAQLVWSTLGVGFFIVTVVLLRDHRVLQRYAYVSVVGALGLLILPILFPSVNGARIWIRIAGFSIQPGEFAKVLLAVFFAAYLAANRGALAYAGRRVWRLQLPTGRVLGPIVAIWLLSVGVLILERDLGTSLLFFGLFVVLLYVATGRTGWIAVGLLLAALGAVAVGWLEPHVHSRVDDWLHPLASIEAGQGPNQLSQSLFSFASGGMLGTGLGLGHSVLIGFAVKSDFILATAGEELGLAGLSAIFLLYGLLVERGYRAGLALRDPFGQLLAVGLASIVALQVFVIAGGVTGLIPLTGMAMPFLAQGGSSVVTNWAIVALLVRVSDSARRRYETDGTETE</sequence>
<keyword evidence="5 6" id="KW-0472">Membrane</keyword>
<feature type="transmembrane region" description="Helical" evidence="6">
    <location>
        <begin position="415"/>
        <end position="437"/>
    </location>
</feature>
<evidence type="ECO:0000313" key="8">
    <source>
        <dbReference type="Proteomes" id="UP000008043"/>
    </source>
</evidence>
<dbReference type="OrthoDB" id="9812661at2"/>
<comment type="subcellular location">
    <subcellularLocation>
        <location evidence="1">Membrane</location>
        <topology evidence="1">Multi-pass membrane protein</topology>
    </subcellularLocation>
</comment>
<evidence type="ECO:0000256" key="3">
    <source>
        <dbReference type="ARBA" id="ARBA00022960"/>
    </source>
</evidence>
<reference evidence="7 8" key="1">
    <citation type="journal article" date="2012" name="J. Bacteriol.">
        <title>Genome sequence of the bacterium Streptomyces davawensis JCM 4913 and heterologous production of the unique antibiotic roseoflavin.</title>
        <authorList>
            <person name="Jankowitsch F."/>
            <person name="Schwarz J."/>
            <person name="Ruckert C."/>
            <person name="Gust B."/>
            <person name="Szczepanowski R."/>
            <person name="Blom J."/>
            <person name="Pelzer S."/>
            <person name="Kalinowski J."/>
            <person name="Mack M."/>
        </authorList>
    </citation>
    <scope>NUCLEOTIDE SEQUENCE [LARGE SCALE GENOMIC DNA]</scope>
    <source>
        <strain evidence="8">DSM 101723 / JCM 4913 / KCC S-0913 / 768</strain>
    </source>
</reference>
<gene>
    <name evidence="7" type="primary">ftsW1</name>
    <name evidence="7" type="ORF">BN159_3074</name>
</gene>
<dbReference type="PANTHER" id="PTHR30474:SF3">
    <property type="entry name" value="PEPTIDOGLYCAN GLYCOSYLTRANSFERASE RODA"/>
    <property type="match status" value="1"/>
</dbReference>
<keyword evidence="3" id="KW-0133">Cell shape</keyword>
<feature type="transmembrane region" description="Helical" evidence="6">
    <location>
        <begin position="57"/>
        <end position="77"/>
    </location>
</feature>
<evidence type="ECO:0000256" key="1">
    <source>
        <dbReference type="ARBA" id="ARBA00004141"/>
    </source>
</evidence>
<feature type="transmembrane region" description="Helical" evidence="6">
    <location>
        <begin position="343"/>
        <end position="364"/>
    </location>
</feature>
<feature type="transmembrane region" description="Helical" evidence="6">
    <location>
        <begin position="116"/>
        <end position="135"/>
    </location>
</feature>
<dbReference type="EMBL" id="HE971709">
    <property type="protein sequence ID" value="CCK27453.1"/>
    <property type="molecule type" value="Genomic_DNA"/>
</dbReference>
<feature type="transmembrane region" description="Helical" evidence="6">
    <location>
        <begin position="385"/>
        <end position="409"/>
    </location>
</feature>
<dbReference type="GO" id="GO:0015648">
    <property type="term" value="F:lipid-linked peptidoglycan transporter activity"/>
    <property type="evidence" value="ECO:0007669"/>
    <property type="project" value="TreeGrafter"/>
</dbReference>
<dbReference type="PATRIC" id="fig|1214101.3.peg.3119"/>
<feature type="transmembrane region" description="Helical" evidence="6">
    <location>
        <begin position="144"/>
        <end position="164"/>
    </location>
</feature>
<evidence type="ECO:0000256" key="2">
    <source>
        <dbReference type="ARBA" id="ARBA00022692"/>
    </source>
</evidence>
<feature type="transmembrane region" description="Helical" evidence="6">
    <location>
        <begin position="244"/>
        <end position="260"/>
    </location>
</feature>
<accession>K4R289</accession>
<protein>
    <submittedName>
        <fullName evidence="7">Putative cell division protein ftsW</fullName>
    </submittedName>
</protein>
<dbReference type="eggNOG" id="COG0772">
    <property type="taxonomic scope" value="Bacteria"/>
</dbReference>
<dbReference type="Pfam" id="PF01098">
    <property type="entry name" value="FTSW_RODA_SPOVE"/>
    <property type="match status" value="1"/>
</dbReference>
<proteinExistence type="predicted"/>
<dbReference type="GO" id="GO:0005886">
    <property type="term" value="C:plasma membrane"/>
    <property type="evidence" value="ECO:0007669"/>
    <property type="project" value="TreeGrafter"/>
</dbReference>
<evidence type="ECO:0000313" key="7">
    <source>
        <dbReference type="EMBL" id="CCK27453.1"/>
    </source>
</evidence>
<keyword evidence="4 6" id="KW-1133">Transmembrane helix</keyword>
<feature type="transmembrane region" description="Helical" evidence="6">
    <location>
        <begin position="28"/>
        <end position="51"/>
    </location>
</feature>
<dbReference type="GO" id="GO:0051301">
    <property type="term" value="P:cell division"/>
    <property type="evidence" value="ECO:0007669"/>
    <property type="project" value="UniProtKB-KW"/>
</dbReference>
<evidence type="ECO:0000256" key="5">
    <source>
        <dbReference type="ARBA" id="ARBA00023136"/>
    </source>
</evidence>
<keyword evidence="8" id="KW-1185">Reference proteome</keyword>
<keyword evidence="2 6" id="KW-0812">Transmembrane</keyword>
<evidence type="ECO:0000256" key="4">
    <source>
        <dbReference type="ARBA" id="ARBA00022989"/>
    </source>
</evidence>
<feature type="transmembrane region" description="Helical" evidence="6">
    <location>
        <begin position="184"/>
        <end position="207"/>
    </location>
</feature>
<dbReference type="KEGG" id="sdv:BN159_3074"/>
<dbReference type="InterPro" id="IPR001182">
    <property type="entry name" value="FtsW/RodA"/>
</dbReference>
<feature type="transmembrane region" description="Helical" evidence="6">
    <location>
        <begin position="265"/>
        <end position="283"/>
    </location>
</feature>
<keyword evidence="7" id="KW-0131">Cell cycle</keyword>
<keyword evidence="7" id="KW-0132">Cell division</keyword>
<dbReference type="GO" id="GO:0008360">
    <property type="term" value="P:regulation of cell shape"/>
    <property type="evidence" value="ECO:0007669"/>
    <property type="project" value="UniProtKB-KW"/>
</dbReference>
<organism evidence="7 8">
    <name type="scientific">Streptomyces davaonensis (strain DSM 101723 / JCM 4913 / KCC S-0913 / 768)</name>
    <dbReference type="NCBI Taxonomy" id="1214101"/>
    <lineage>
        <taxon>Bacteria</taxon>
        <taxon>Bacillati</taxon>
        <taxon>Actinomycetota</taxon>
        <taxon>Actinomycetes</taxon>
        <taxon>Kitasatosporales</taxon>
        <taxon>Streptomycetaceae</taxon>
        <taxon>Streptomyces</taxon>
    </lineage>
</organism>
<dbReference type="PANTHER" id="PTHR30474">
    <property type="entry name" value="CELL CYCLE PROTEIN"/>
    <property type="match status" value="1"/>
</dbReference>
<dbReference type="GO" id="GO:0032153">
    <property type="term" value="C:cell division site"/>
    <property type="evidence" value="ECO:0007669"/>
    <property type="project" value="TreeGrafter"/>
</dbReference>
<dbReference type="RefSeq" id="WP_015657835.1">
    <property type="nucleotide sequence ID" value="NC_020504.1"/>
</dbReference>
<evidence type="ECO:0000256" key="6">
    <source>
        <dbReference type="SAM" id="Phobius"/>
    </source>
</evidence>